<dbReference type="InterPro" id="IPR000182">
    <property type="entry name" value="GNAT_dom"/>
</dbReference>
<evidence type="ECO:0000259" key="4">
    <source>
        <dbReference type="PROSITE" id="PS51186"/>
    </source>
</evidence>
<dbReference type="InterPro" id="IPR004821">
    <property type="entry name" value="Cyt_trans-like"/>
</dbReference>
<accession>A0ABV2FGB3</accession>
<comment type="caution">
    <text evidence="5">The sequence shown here is derived from an EMBL/GenBank/DDBJ whole genome shotgun (WGS) entry which is preliminary data.</text>
</comment>
<dbReference type="InterPro" id="IPR014729">
    <property type="entry name" value="Rossmann-like_a/b/a_fold"/>
</dbReference>
<evidence type="ECO:0000313" key="6">
    <source>
        <dbReference type="Proteomes" id="UP001549122"/>
    </source>
</evidence>
<keyword evidence="6" id="KW-1185">Reference proteome</keyword>
<dbReference type="PANTHER" id="PTHR40599">
    <property type="entry name" value="[CITRATE [PRO-3S]-LYASE] LIGASE"/>
    <property type="match status" value="1"/>
</dbReference>
<dbReference type="EC" id="6.2.1.22" evidence="3"/>
<comment type="function">
    <text evidence="3">Acetylation of prosthetic group (2-(5''-phosphoribosyl)-3'-dephosphocoenzyme-A) of the gamma subunit of citrate lyase.</text>
</comment>
<dbReference type="Proteomes" id="UP001549122">
    <property type="component" value="Unassembled WGS sequence"/>
</dbReference>
<proteinExistence type="predicted"/>
<dbReference type="InterPro" id="IPR016181">
    <property type="entry name" value="Acyl_CoA_acyltransferase"/>
</dbReference>
<dbReference type="InterPro" id="IPR005216">
    <property type="entry name" value="Citrate_lyase_ligase"/>
</dbReference>
<comment type="catalytic activity">
    <reaction evidence="3">
        <text>holo-[citrate lyase ACP] + acetate + ATP = acetyl-[citrate lyase ACP] + AMP + diphosphate</text>
        <dbReference type="Rhea" id="RHEA:23788"/>
        <dbReference type="Rhea" id="RHEA-COMP:10158"/>
        <dbReference type="Rhea" id="RHEA-COMP:13710"/>
        <dbReference type="ChEBI" id="CHEBI:30089"/>
        <dbReference type="ChEBI" id="CHEBI:30616"/>
        <dbReference type="ChEBI" id="CHEBI:33019"/>
        <dbReference type="ChEBI" id="CHEBI:82683"/>
        <dbReference type="ChEBI" id="CHEBI:137976"/>
        <dbReference type="ChEBI" id="CHEBI:456215"/>
        <dbReference type="EC" id="6.2.1.22"/>
    </reaction>
</comment>
<sequence>MLVERLWIKQPRVKTAWLDLLDKGGIRPEANLEEVYGIYQDDCLIATGAIFDNVIKCVAVHPDYTGGAMISALLTELEVQVFEKYDRCYLYTKPEASLSFQHLGFKELVRVEDKLVFMEKAVRGLPVYLNELKSKYQPGKKQGAIVMNANPFTKGHLYLVEEAAKVVDALYLFVVSQDRSYVPFKDRFRLVEDGVAHLSNVVVVETGPYMVSTATFPSYFLPEEESVARVQANLDAQLFKTHIIPALGITHRFLGTEPKSQTTAIYNQELTRELADCLTLVIKERLEVEGQVISASLVRQLWQEKKLEEIKPLVPLTTYQYIKERIERKQNS</sequence>
<reference evidence="5 6" key="1">
    <citation type="submission" date="2024-06" db="EMBL/GenBank/DDBJ databases">
        <title>Genomic Encyclopedia of Type Strains, Phase IV (KMG-IV): sequencing the most valuable type-strain genomes for metagenomic binning, comparative biology and taxonomic classification.</title>
        <authorList>
            <person name="Goeker M."/>
        </authorList>
    </citation>
    <scope>NUCLEOTIDE SEQUENCE [LARGE SCALE GENOMIC DNA]</scope>
    <source>
        <strain evidence="5 6">DSM 28303</strain>
    </source>
</reference>
<dbReference type="SMART" id="SM00764">
    <property type="entry name" value="Citrate_ly_lig"/>
    <property type="match status" value="1"/>
</dbReference>
<evidence type="ECO:0000313" key="5">
    <source>
        <dbReference type="EMBL" id="MET3557606.1"/>
    </source>
</evidence>
<dbReference type="NCBIfam" id="TIGR00124">
    <property type="entry name" value="cit_ly_ligase"/>
    <property type="match status" value="1"/>
</dbReference>
<dbReference type="Pfam" id="PF08218">
    <property type="entry name" value="Citrate_ly_lig"/>
    <property type="match status" value="1"/>
</dbReference>
<evidence type="ECO:0000256" key="2">
    <source>
        <dbReference type="ARBA" id="ARBA00022840"/>
    </source>
</evidence>
<dbReference type="NCBIfam" id="TIGR00125">
    <property type="entry name" value="cyt_tran_rel"/>
    <property type="match status" value="1"/>
</dbReference>
<dbReference type="Gene3D" id="3.40.50.620">
    <property type="entry name" value="HUPs"/>
    <property type="match status" value="1"/>
</dbReference>
<dbReference type="EMBL" id="JBEPLO010000006">
    <property type="protein sequence ID" value="MET3557606.1"/>
    <property type="molecule type" value="Genomic_DNA"/>
</dbReference>
<feature type="domain" description="N-acetyltransferase" evidence="4">
    <location>
        <begin position="1"/>
        <end position="123"/>
    </location>
</feature>
<dbReference type="SUPFAM" id="SSF55729">
    <property type="entry name" value="Acyl-CoA N-acyltransferases (Nat)"/>
    <property type="match status" value="1"/>
</dbReference>
<dbReference type="SUPFAM" id="SSF52374">
    <property type="entry name" value="Nucleotidylyl transferase"/>
    <property type="match status" value="1"/>
</dbReference>
<dbReference type="PANTHER" id="PTHR40599:SF1">
    <property type="entry name" value="[CITRATE [PRO-3S]-LYASE] LIGASE"/>
    <property type="match status" value="1"/>
</dbReference>
<evidence type="ECO:0000256" key="1">
    <source>
        <dbReference type="ARBA" id="ARBA00022741"/>
    </source>
</evidence>
<keyword evidence="1 3" id="KW-0547">Nucleotide-binding</keyword>
<dbReference type="InterPro" id="IPR013166">
    <property type="entry name" value="Citrate_lyase_ligase_C"/>
</dbReference>
<protein>
    <recommendedName>
        <fullName evidence="3">[Citrate [pro-3S]-lyase] ligase</fullName>
        <ecNumber evidence="3">6.2.1.22</ecNumber>
    </recommendedName>
</protein>
<keyword evidence="2 3" id="KW-0067">ATP-binding</keyword>
<dbReference type="RefSeq" id="WP_354364450.1">
    <property type="nucleotide sequence ID" value="NZ_JBEPLO010000006.1"/>
</dbReference>
<gene>
    <name evidence="5" type="ORF">ABID29_000716</name>
</gene>
<organism evidence="5 6">
    <name type="scientific">Streptococcus rupicaprae</name>
    <dbReference type="NCBI Taxonomy" id="759619"/>
    <lineage>
        <taxon>Bacteria</taxon>
        <taxon>Bacillati</taxon>
        <taxon>Bacillota</taxon>
        <taxon>Bacilli</taxon>
        <taxon>Lactobacillales</taxon>
        <taxon>Streptococcaceae</taxon>
        <taxon>Streptococcus</taxon>
    </lineage>
</organism>
<keyword evidence="3 5" id="KW-0436">Ligase</keyword>
<dbReference type="PROSITE" id="PS51186">
    <property type="entry name" value="GNAT"/>
    <property type="match status" value="1"/>
</dbReference>
<name>A0ABV2FGB3_9STRE</name>
<dbReference type="GO" id="GO:0008771">
    <property type="term" value="F:[citrate (pro-3S)-lyase] ligase activity"/>
    <property type="evidence" value="ECO:0007669"/>
    <property type="project" value="UniProtKB-EC"/>
</dbReference>
<dbReference type="PIRSF" id="PIRSF005751">
    <property type="entry name" value="Acet_citr_lig"/>
    <property type="match status" value="1"/>
</dbReference>
<evidence type="ECO:0000256" key="3">
    <source>
        <dbReference type="PIRNR" id="PIRNR005751"/>
    </source>
</evidence>